<sequence length="50" mass="5676">MLEVFYWHEDGRMTFSAFSEDLPPLELVEFSAQTARERLTPSVVGMGAVQ</sequence>
<reference evidence="1 2" key="1">
    <citation type="journal article" date="2012" name="J. Bacteriol.">
        <title>Complete genome sequence of the broad-host-range strain Sinorhizobium fredii USDA257.</title>
        <authorList>
            <person name="Schuldes J."/>
            <person name="Rodriguez Orbegoso M."/>
            <person name="Schmeisser C."/>
            <person name="Krishnan H.B."/>
            <person name="Daniel R."/>
            <person name="Streit W.R."/>
        </authorList>
    </citation>
    <scope>NUCLEOTIDE SEQUENCE [LARGE SCALE GENOMIC DNA]</scope>
    <source>
        <strain evidence="1 2">USDA 257</strain>
    </source>
</reference>
<evidence type="ECO:0000313" key="2">
    <source>
        <dbReference type="Proteomes" id="UP000006180"/>
    </source>
</evidence>
<proteinExistence type="predicted"/>
<organism evidence="1 2">
    <name type="scientific">Sinorhizobium fredii (strain USDA 257)</name>
    <dbReference type="NCBI Taxonomy" id="1185652"/>
    <lineage>
        <taxon>Bacteria</taxon>
        <taxon>Pseudomonadati</taxon>
        <taxon>Pseudomonadota</taxon>
        <taxon>Alphaproteobacteria</taxon>
        <taxon>Hyphomicrobiales</taxon>
        <taxon>Rhizobiaceae</taxon>
        <taxon>Sinorhizobium/Ensifer group</taxon>
        <taxon>Sinorhizobium</taxon>
    </lineage>
</organism>
<name>I3XDU6_SINF2</name>
<accession>I3XDU6</accession>
<evidence type="ECO:0000313" key="1">
    <source>
        <dbReference type="EMBL" id="AFL54052.1"/>
    </source>
</evidence>
<dbReference type="EMBL" id="CP003563">
    <property type="protein sequence ID" value="AFL54052.1"/>
    <property type="molecule type" value="Genomic_DNA"/>
</dbReference>
<dbReference type="AlphaFoldDB" id="I3XDU6"/>
<dbReference type="Proteomes" id="UP000006180">
    <property type="component" value="Chromosome"/>
</dbReference>
<dbReference type="STRING" id="1185652.USDA257_c55370"/>
<dbReference type="HOGENOM" id="CLU_3122681_0_0_5"/>
<dbReference type="KEGG" id="sfd:USDA257_c55370"/>
<dbReference type="PATRIC" id="fig|1185652.3.peg.5741"/>
<protein>
    <submittedName>
        <fullName evidence="1">Uncharacterized protein</fullName>
    </submittedName>
</protein>
<gene>
    <name evidence="1" type="ORF">USDA257_c55370</name>
</gene>